<keyword evidence="3 5" id="KW-0732">Signal</keyword>
<sequence>MRPLLLLLLVAGVAAQSQLLNNAPDCAVKCVRNTSVTGCAATDNACLCASTAQGVLLQCALGACDDEDDRNDMQTLVGRVCAAVVRSFPEEPVVCRC</sequence>
<dbReference type="GO" id="GO:0005576">
    <property type="term" value="C:extracellular region"/>
    <property type="evidence" value="ECO:0007669"/>
    <property type="project" value="UniProtKB-SubCell"/>
</dbReference>
<dbReference type="OrthoDB" id="3065412at2759"/>
<keyword evidence="2" id="KW-0964">Secreted</keyword>
<evidence type="ECO:0000256" key="4">
    <source>
        <dbReference type="ARBA" id="ARBA00023157"/>
    </source>
</evidence>
<feature type="signal peptide" evidence="5">
    <location>
        <begin position="1"/>
        <end position="15"/>
    </location>
</feature>
<evidence type="ECO:0000259" key="6">
    <source>
        <dbReference type="PROSITE" id="PS52012"/>
    </source>
</evidence>
<comment type="subcellular location">
    <subcellularLocation>
        <location evidence="1">Secreted</location>
    </subcellularLocation>
</comment>
<evidence type="ECO:0000313" key="8">
    <source>
        <dbReference type="Proteomes" id="UP000077266"/>
    </source>
</evidence>
<dbReference type="Pfam" id="PF05730">
    <property type="entry name" value="CFEM"/>
    <property type="match status" value="1"/>
</dbReference>
<feature type="chain" id="PRO_5012068358" description="CFEM domain-containing protein" evidence="5">
    <location>
        <begin position="16"/>
        <end position="97"/>
    </location>
</feature>
<evidence type="ECO:0000256" key="1">
    <source>
        <dbReference type="ARBA" id="ARBA00004613"/>
    </source>
</evidence>
<dbReference type="InParanoid" id="A0A165ASR7"/>
<gene>
    <name evidence="7" type="ORF">EXIGLDRAFT_473482</name>
</gene>
<dbReference type="Proteomes" id="UP000077266">
    <property type="component" value="Unassembled WGS sequence"/>
</dbReference>
<evidence type="ECO:0000256" key="5">
    <source>
        <dbReference type="SAM" id="SignalP"/>
    </source>
</evidence>
<organism evidence="7 8">
    <name type="scientific">Exidia glandulosa HHB12029</name>
    <dbReference type="NCBI Taxonomy" id="1314781"/>
    <lineage>
        <taxon>Eukaryota</taxon>
        <taxon>Fungi</taxon>
        <taxon>Dikarya</taxon>
        <taxon>Basidiomycota</taxon>
        <taxon>Agaricomycotina</taxon>
        <taxon>Agaricomycetes</taxon>
        <taxon>Auriculariales</taxon>
        <taxon>Exidiaceae</taxon>
        <taxon>Exidia</taxon>
    </lineage>
</organism>
<proteinExistence type="predicted"/>
<evidence type="ECO:0000256" key="3">
    <source>
        <dbReference type="ARBA" id="ARBA00022729"/>
    </source>
</evidence>
<feature type="domain" description="CFEM" evidence="6">
    <location>
        <begin position="1"/>
        <end position="97"/>
    </location>
</feature>
<protein>
    <recommendedName>
        <fullName evidence="6">CFEM domain-containing protein</fullName>
    </recommendedName>
</protein>
<keyword evidence="8" id="KW-1185">Reference proteome</keyword>
<dbReference type="EMBL" id="KV426631">
    <property type="protein sequence ID" value="KZV79364.1"/>
    <property type="molecule type" value="Genomic_DNA"/>
</dbReference>
<dbReference type="PROSITE" id="PS52012">
    <property type="entry name" value="CFEM"/>
    <property type="match status" value="1"/>
</dbReference>
<accession>A0A165ASR7</accession>
<evidence type="ECO:0000256" key="2">
    <source>
        <dbReference type="ARBA" id="ARBA00022525"/>
    </source>
</evidence>
<evidence type="ECO:0000313" key="7">
    <source>
        <dbReference type="EMBL" id="KZV79364.1"/>
    </source>
</evidence>
<dbReference type="InterPro" id="IPR008427">
    <property type="entry name" value="Extracellular_membr_CFEM_dom"/>
</dbReference>
<keyword evidence="4" id="KW-1015">Disulfide bond</keyword>
<dbReference type="AlphaFoldDB" id="A0A165ASR7"/>
<reference evidence="7 8" key="1">
    <citation type="journal article" date="2016" name="Mol. Biol. Evol.">
        <title>Comparative Genomics of Early-Diverging Mushroom-Forming Fungi Provides Insights into the Origins of Lignocellulose Decay Capabilities.</title>
        <authorList>
            <person name="Nagy L.G."/>
            <person name="Riley R."/>
            <person name="Tritt A."/>
            <person name="Adam C."/>
            <person name="Daum C."/>
            <person name="Floudas D."/>
            <person name="Sun H."/>
            <person name="Yadav J.S."/>
            <person name="Pangilinan J."/>
            <person name="Larsson K.H."/>
            <person name="Matsuura K."/>
            <person name="Barry K."/>
            <person name="Labutti K."/>
            <person name="Kuo R."/>
            <person name="Ohm R.A."/>
            <person name="Bhattacharya S.S."/>
            <person name="Shirouzu T."/>
            <person name="Yoshinaga Y."/>
            <person name="Martin F.M."/>
            <person name="Grigoriev I.V."/>
            <person name="Hibbett D.S."/>
        </authorList>
    </citation>
    <scope>NUCLEOTIDE SEQUENCE [LARGE SCALE GENOMIC DNA]</scope>
    <source>
        <strain evidence="7 8">HHB12029</strain>
    </source>
</reference>
<name>A0A165ASR7_EXIGL</name>